<evidence type="ECO:0000313" key="2">
    <source>
        <dbReference type="EMBL" id="PHT37941.1"/>
    </source>
</evidence>
<feature type="compositionally biased region" description="Polar residues" evidence="1">
    <location>
        <begin position="86"/>
        <end position="106"/>
    </location>
</feature>
<proteinExistence type="predicted"/>
<dbReference type="PANTHER" id="PTHR36607">
    <property type="entry name" value="1,2-DIHYDROXY-3-KETO-5-METHYLTHIOPENTENE DIOXYGENASE 4"/>
    <property type="match status" value="1"/>
</dbReference>
<feature type="region of interest" description="Disordered" evidence="1">
    <location>
        <begin position="148"/>
        <end position="173"/>
    </location>
</feature>
<evidence type="ECO:0000313" key="3">
    <source>
        <dbReference type="Proteomes" id="UP000224567"/>
    </source>
</evidence>
<feature type="compositionally biased region" description="Low complexity" evidence="1">
    <location>
        <begin position="66"/>
        <end position="80"/>
    </location>
</feature>
<feature type="region of interest" description="Disordered" evidence="1">
    <location>
        <begin position="45"/>
        <end position="131"/>
    </location>
</feature>
<name>A0A2G2VYA0_CAPBA</name>
<dbReference type="PANTHER" id="PTHR36607:SF20">
    <property type="entry name" value="AMINOTRANSFERASE-LIKE PLANT MOBILE DOMAIN-CONTAINING PROTEIN"/>
    <property type="match status" value="1"/>
</dbReference>
<dbReference type="AlphaFoldDB" id="A0A2G2VYA0"/>
<dbReference type="OrthoDB" id="1329072at2759"/>
<protein>
    <submittedName>
        <fullName evidence="2">Uncharacterized protein</fullName>
    </submittedName>
</protein>
<gene>
    <name evidence="2" type="ORF">CQW23_21514</name>
</gene>
<organism evidence="2 3">
    <name type="scientific">Capsicum baccatum</name>
    <name type="common">Peruvian pepper</name>
    <dbReference type="NCBI Taxonomy" id="33114"/>
    <lineage>
        <taxon>Eukaryota</taxon>
        <taxon>Viridiplantae</taxon>
        <taxon>Streptophyta</taxon>
        <taxon>Embryophyta</taxon>
        <taxon>Tracheophyta</taxon>
        <taxon>Spermatophyta</taxon>
        <taxon>Magnoliopsida</taxon>
        <taxon>eudicotyledons</taxon>
        <taxon>Gunneridae</taxon>
        <taxon>Pentapetalae</taxon>
        <taxon>asterids</taxon>
        <taxon>lamiids</taxon>
        <taxon>Solanales</taxon>
        <taxon>Solanaceae</taxon>
        <taxon>Solanoideae</taxon>
        <taxon>Capsiceae</taxon>
        <taxon>Capsicum</taxon>
    </lineage>
</organism>
<feature type="region of interest" description="Disordered" evidence="1">
    <location>
        <begin position="186"/>
        <end position="207"/>
    </location>
</feature>
<sequence length="207" mass="23373">MKPYSPHRFNQQSRFVQDIPGNFIKRPYDRTLKELVQLWDFCTRPSSSSTISIPPRPERTLAANRSKTSLLSSKPLSSRGKLVKTRNGSSRPSLKLNDTPSVASNKTSKRNNDSSLLENNSGKIPTKTPLQDKIPPIYIVNEVVDANGDTSSTKQDQEQHWKRKRKKAKDQSSEFVDLDIATTDSETFPVNEPSSIMPFTKLAEQVR</sequence>
<reference evidence="3" key="2">
    <citation type="journal article" date="2017" name="J. Anim. Genet.">
        <title>Multiple reference genome sequences of hot pepper reveal the massive evolution of plant disease resistance genes by retroduplication.</title>
        <authorList>
            <person name="Kim S."/>
            <person name="Park J."/>
            <person name="Yeom S.-I."/>
            <person name="Kim Y.-M."/>
            <person name="Seo E."/>
            <person name="Kim K.-T."/>
            <person name="Kim M.-S."/>
            <person name="Lee J.M."/>
            <person name="Cheong K."/>
            <person name="Shin H.-S."/>
            <person name="Kim S.-B."/>
            <person name="Han K."/>
            <person name="Lee J."/>
            <person name="Park M."/>
            <person name="Lee H.-A."/>
            <person name="Lee H.-Y."/>
            <person name="Lee Y."/>
            <person name="Oh S."/>
            <person name="Lee J.H."/>
            <person name="Choi E."/>
            <person name="Choi E."/>
            <person name="Lee S.E."/>
            <person name="Jeon J."/>
            <person name="Kim H."/>
            <person name="Choi G."/>
            <person name="Song H."/>
            <person name="Lee J."/>
            <person name="Lee S.-C."/>
            <person name="Kwon J.-K."/>
            <person name="Lee H.-Y."/>
            <person name="Koo N."/>
            <person name="Hong Y."/>
            <person name="Kim R.W."/>
            <person name="Kang W.-H."/>
            <person name="Huh J.H."/>
            <person name="Kang B.-C."/>
            <person name="Yang T.-J."/>
            <person name="Lee Y.-H."/>
            <person name="Bennetzen J.L."/>
            <person name="Choi D."/>
        </authorList>
    </citation>
    <scope>NUCLEOTIDE SEQUENCE [LARGE SCALE GENOMIC DNA]</scope>
    <source>
        <strain evidence="3">cv. PBC81</strain>
    </source>
</reference>
<comment type="caution">
    <text evidence="2">The sequence shown here is derived from an EMBL/GenBank/DDBJ whole genome shotgun (WGS) entry which is preliminary data.</text>
</comment>
<evidence type="ECO:0000256" key="1">
    <source>
        <dbReference type="SAM" id="MobiDB-lite"/>
    </source>
</evidence>
<feature type="compositionally biased region" description="Polar residues" evidence="1">
    <location>
        <begin position="113"/>
        <end position="123"/>
    </location>
</feature>
<dbReference type="Proteomes" id="UP000224567">
    <property type="component" value="Unassembled WGS sequence"/>
</dbReference>
<keyword evidence="3" id="KW-1185">Reference proteome</keyword>
<reference evidence="2 3" key="1">
    <citation type="journal article" date="2017" name="Genome Biol.">
        <title>New reference genome sequences of hot pepper reveal the massive evolution of plant disease-resistance genes by retroduplication.</title>
        <authorList>
            <person name="Kim S."/>
            <person name="Park J."/>
            <person name="Yeom S.I."/>
            <person name="Kim Y.M."/>
            <person name="Seo E."/>
            <person name="Kim K.T."/>
            <person name="Kim M.S."/>
            <person name="Lee J.M."/>
            <person name="Cheong K."/>
            <person name="Shin H.S."/>
            <person name="Kim S.B."/>
            <person name="Han K."/>
            <person name="Lee J."/>
            <person name="Park M."/>
            <person name="Lee H.A."/>
            <person name="Lee H.Y."/>
            <person name="Lee Y."/>
            <person name="Oh S."/>
            <person name="Lee J.H."/>
            <person name="Choi E."/>
            <person name="Choi E."/>
            <person name="Lee S.E."/>
            <person name="Jeon J."/>
            <person name="Kim H."/>
            <person name="Choi G."/>
            <person name="Song H."/>
            <person name="Lee J."/>
            <person name="Lee S.C."/>
            <person name="Kwon J.K."/>
            <person name="Lee H.Y."/>
            <person name="Koo N."/>
            <person name="Hong Y."/>
            <person name="Kim R.W."/>
            <person name="Kang W.H."/>
            <person name="Huh J.H."/>
            <person name="Kang B.C."/>
            <person name="Yang T.J."/>
            <person name="Lee Y.H."/>
            <person name="Bennetzen J.L."/>
            <person name="Choi D."/>
        </authorList>
    </citation>
    <scope>NUCLEOTIDE SEQUENCE [LARGE SCALE GENOMIC DNA]</scope>
    <source>
        <strain evidence="3">cv. PBC81</strain>
    </source>
</reference>
<dbReference type="EMBL" id="MLFT02000009">
    <property type="protein sequence ID" value="PHT37941.1"/>
    <property type="molecule type" value="Genomic_DNA"/>
</dbReference>
<accession>A0A2G2VYA0</accession>